<dbReference type="InterPro" id="IPR036390">
    <property type="entry name" value="WH_DNA-bd_sf"/>
</dbReference>
<sequence>MVSFDRERTEDRTVELLTELSLTDYEARTFVGLLRLGRGSAREVSDVVEVPRSRVYDAVESLHEMGLVDIRYGTPKEFIPVSHETTVRKFVVRYEDLTEELSDVLDQLSPTGRETEQIGVWTVAGSENITRRVVEFIDGADGEIILMSDEALLTDEITDALVRAEEKDKDVYVTAVDSETEDIDSIPSDSTVVETLWTWSGSHVSRILLVNDEITLVSVERPASDGETTEVAIWGRGAKNNLVVVLRTILAVQFGEDREAFDTELDRVETTDDSVGERTETDTHKEES</sequence>
<feature type="domain" description="Transcription regulator TrmB N-terminal" evidence="3">
    <location>
        <begin position="17"/>
        <end position="82"/>
    </location>
</feature>
<organism evidence="5 6">
    <name type="scientific">Haloferax profundi</name>
    <dbReference type="NCBI Taxonomy" id="1544718"/>
    <lineage>
        <taxon>Archaea</taxon>
        <taxon>Methanobacteriati</taxon>
        <taxon>Methanobacteriota</taxon>
        <taxon>Stenosarchaea group</taxon>
        <taxon>Halobacteria</taxon>
        <taxon>Halobacteriales</taxon>
        <taxon>Haloferacaceae</taxon>
        <taxon>Haloferax</taxon>
    </lineage>
</organism>
<accession>A0A0W1SVN8</accession>
<comment type="similarity">
    <text evidence="1">Belongs to the transcriptional regulator TrmB family.</text>
</comment>
<dbReference type="OrthoDB" id="30795at2157"/>
<feature type="region of interest" description="Disordered" evidence="2">
    <location>
        <begin position="265"/>
        <end position="288"/>
    </location>
</feature>
<dbReference type="RefSeq" id="WP_058570971.1">
    <property type="nucleotide sequence ID" value="NZ_LOPV01000045.1"/>
</dbReference>
<dbReference type="Pfam" id="PF11495">
    <property type="entry name" value="Regulator_TrmB"/>
    <property type="match status" value="1"/>
</dbReference>
<proteinExistence type="inferred from homology"/>
<dbReference type="EMBL" id="LOPV01000045">
    <property type="protein sequence ID" value="KTG30457.1"/>
    <property type="molecule type" value="Genomic_DNA"/>
</dbReference>
<comment type="caution">
    <text evidence="5">The sequence shown here is derived from an EMBL/GenBank/DDBJ whole genome shotgun (WGS) entry which is preliminary data.</text>
</comment>
<evidence type="ECO:0000313" key="5">
    <source>
        <dbReference type="EMBL" id="KTG30457.1"/>
    </source>
</evidence>
<dbReference type="Pfam" id="PF01978">
    <property type="entry name" value="TrmB"/>
    <property type="match status" value="1"/>
</dbReference>
<evidence type="ECO:0000313" key="6">
    <source>
        <dbReference type="Proteomes" id="UP000053157"/>
    </source>
</evidence>
<dbReference type="AlphaFoldDB" id="A0A0W1SVN8"/>
<reference evidence="5 6" key="1">
    <citation type="submission" date="2015-12" db="EMBL/GenBank/DDBJ databases">
        <title>Haloferax profundi sp. nov. isolated from the Discovery deep brine-seawater interface in the Red Sea.</title>
        <authorList>
            <person name="Zhang G."/>
            <person name="Stingl U."/>
            <person name="Rashid M."/>
        </authorList>
    </citation>
    <scope>NUCLEOTIDE SEQUENCE [LARGE SCALE GENOMIC DNA]</scope>
    <source>
        <strain evidence="5 6">SB29</strain>
    </source>
</reference>
<evidence type="ECO:0000256" key="1">
    <source>
        <dbReference type="ARBA" id="ARBA00007287"/>
    </source>
</evidence>
<keyword evidence="6" id="KW-1185">Reference proteome</keyword>
<protein>
    <submittedName>
        <fullName evidence="5">TrmB family transcriptional regulator</fullName>
    </submittedName>
</protein>
<dbReference type="InterPro" id="IPR051797">
    <property type="entry name" value="TrmB-like"/>
</dbReference>
<evidence type="ECO:0000256" key="2">
    <source>
        <dbReference type="SAM" id="MobiDB-lite"/>
    </source>
</evidence>
<dbReference type="Proteomes" id="UP000053157">
    <property type="component" value="Unassembled WGS sequence"/>
</dbReference>
<name>A0A0W1SVN8_9EURY</name>
<dbReference type="PANTHER" id="PTHR34293">
    <property type="entry name" value="HTH-TYPE TRANSCRIPTIONAL REGULATOR TRMBL2"/>
    <property type="match status" value="1"/>
</dbReference>
<dbReference type="PANTHER" id="PTHR34293:SF1">
    <property type="entry name" value="HTH-TYPE TRANSCRIPTIONAL REGULATOR TRMBL2"/>
    <property type="match status" value="1"/>
</dbReference>
<evidence type="ECO:0000259" key="3">
    <source>
        <dbReference type="Pfam" id="PF01978"/>
    </source>
</evidence>
<dbReference type="SUPFAM" id="SSF46785">
    <property type="entry name" value="Winged helix' DNA-binding domain"/>
    <property type="match status" value="1"/>
</dbReference>
<dbReference type="InterPro" id="IPR036388">
    <property type="entry name" value="WH-like_DNA-bd_sf"/>
</dbReference>
<dbReference type="Gene3D" id="1.10.10.10">
    <property type="entry name" value="Winged helix-like DNA-binding domain superfamily/Winged helix DNA-binding domain"/>
    <property type="match status" value="1"/>
</dbReference>
<dbReference type="InterPro" id="IPR021586">
    <property type="entry name" value="Tscrpt_reg_TrmB_C"/>
</dbReference>
<feature type="domain" description="Transcription regulator TrmB C-terminal" evidence="4">
    <location>
        <begin position="120"/>
        <end position="234"/>
    </location>
</feature>
<evidence type="ECO:0000259" key="4">
    <source>
        <dbReference type="Pfam" id="PF11495"/>
    </source>
</evidence>
<gene>
    <name evidence="5" type="ORF">AUR66_07660</name>
</gene>
<dbReference type="InterPro" id="IPR002831">
    <property type="entry name" value="Tscrpt_reg_TrmB_N"/>
</dbReference>